<dbReference type="EMBL" id="CM034402">
    <property type="protein sequence ID" value="KAJ0174960.1"/>
    <property type="molecule type" value="Genomic_DNA"/>
</dbReference>
<comment type="caution">
    <text evidence="1">The sequence shown here is derived from an EMBL/GenBank/DDBJ whole genome shotgun (WGS) entry which is preliminary data.</text>
</comment>
<sequence length="1796" mass="203047">MLINKIDSEGAGEGSIQKDHSHEYQTASELFELMAGDHDFQNAEEDLSTRDLVILYKNIDIGTKLMSNANDINQVRRPNQHVETVVYADDPESDGSEMGEIYSTEDIQNTFILNKERIDLLNNGPSFENTLCQKLGDLEIQSSQLSTEYDKHFLFQDSYIKKQLKSLKLMSTKNGLEESVLPTSLLDYICCKRLEDNYNFYMDNIIHYVKQTIEQLKRISNGDYLTNRAKEMWKEVDNAQNHQNTKVLATSTSIPLQVERKASGLILSWDDIVHSEVDVRSLSKILEKEIVLEVPKLICGTYKLFSKHCADNLIISCKRENVKSMEEDTKSRVDVVLQLKRFESGQVISNISSIMILQAVPTIQQGSYSRELLSLPCIKPEDEKEVNKEKRVRIVEIDKNESNACLDCNNQMSKNGNNGNESHHEGSFILDSTEYTCIENEGNSSKSHSYQESNESNDALRDLLDRKEAFITKTLNIISPDELRMKMQSLNMQTSLPEESGEDLSPRVNQQAYKQKSPTRMRIKSPYENKSHALEEKKRKKLLEIREKRERKKLAMGERYKINKKYGKSATMPQSSNSVTKLSITNKSFYNSIYGQNIPSETKSFKSKAKSMKKQIIPEISLNDTEGECEQSIDTPDRNSTKYINRSYYLDEAETEMMYLKTKQLNNGVPKDLGSASTSAVSNDFRVNLSLLSQLIGPSESDLDSKKDANSTSMAKESIQMEEDKKSTFPLDVIKTHSSINTVPANSPKDIQINNNNQIKKTSSAMECRESIKQIYDLMKEIKKNNVLDVKPLKGEITNYNNEEIVIIEAHGSSTIQGSDSGTSLKHYQTSSVPSCFSFDKVNVEETTQRSIPNKQSVTPPSVVPKVIINTKVQAPILDKIKKEKRVVINTPIKVPENPLRAISQILHEFENVQKTRQRPIEPKLVSKKGDTPTADIKSGTRQNSFLRRFRVDQNKDADVDKLKKITPRQKNPRAIQTDVPKIPHYQITIEDKRDKIFRKKLADIIDQAKEARGEAVRGPCKFPSRLNALAQPKRSYVQAHSDEYHTKYGRNLMTNRLQRLASNSLSAQRPPASASSRNKIKRTEATSAVSVKHAPSVPPLVRYPVTNHIHKSTESSVVAPSYKHKLPKAPESLKRMVAVESYVNSHYGRALVGDSLHRPLKSRVPLLPTDISLATEVSNNYPEESTELGSKLHRIIDSIIEANPPCLAVLSEGVETSFKYSRNNTEDSFNDSLSKEDERISIDSDYQIDIFRDKNVKTAVNDAETLKNKEEYVISPDELIKHSVQPFNSFTEIQKLENALNRRKSVGAFQKRLRIKYLTLTPKQSMGQVFSLQSGDAELPVLKNTTLPHVKINKGESICELKSLSVLSKTHIDWRLASFPMQITTVGYSFPKYRNTLCTSSSKLVSLDDLMKDAIKTDNFHLNSSKSDEVTQCTTCYSNATEIVQSVKMKTLKSLNISHEDDIKTKDNASVESKSVEISSYDFKTPSSGIAEHTKEVKDKATYAKTHEHGDDVDYTTSLDMLVGLLNEIQKITSCQSQIANTDCQKLQKKELKPKLNNAAELETCAKDSSRDLTSIPSLDKLKQLESSPSIFTYYLSKREDVNEDMRNPSKIDTVENVKPASVDKEVSVNFLEREYVSNFTDVPSEFLPVTLNHSTNVTNSLIGVLSEPSSQSIFTFSGYQTYAMSSFENKQMIIQPPKLQKSNDSHNSLVPYVYKEKLSQETCVELFTPVDMPKKAMTQKYTLNNGVSALNNCPGTEEFDSILKMKRDVLVAFYSILVLTVFAALSFPEIMYNV</sequence>
<dbReference type="Proteomes" id="UP000824533">
    <property type="component" value="Linkage Group LG16"/>
</dbReference>
<reference evidence="1 2" key="1">
    <citation type="journal article" date="2021" name="Front. Genet.">
        <title>Chromosome-Level Genome Assembly Reveals Significant Gene Expansion in the Toll and IMD Signaling Pathways of Dendrolimus kikuchii.</title>
        <authorList>
            <person name="Zhou J."/>
            <person name="Wu P."/>
            <person name="Xiong Z."/>
            <person name="Liu N."/>
            <person name="Zhao N."/>
            <person name="Ji M."/>
            <person name="Qiu Y."/>
            <person name="Yang B."/>
        </authorList>
    </citation>
    <scope>NUCLEOTIDE SEQUENCE [LARGE SCALE GENOMIC DNA]</scope>
    <source>
        <strain evidence="1">Ann1</strain>
    </source>
</reference>
<proteinExistence type="predicted"/>
<keyword evidence="2" id="KW-1185">Reference proteome</keyword>
<protein>
    <submittedName>
        <fullName evidence="1">Uncharacterized protein</fullName>
    </submittedName>
</protein>
<gene>
    <name evidence="1" type="ORF">K1T71_009101</name>
</gene>
<evidence type="ECO:0000313" key="1">
    <source>
        <dbReference type="EMBL" id="KAJ0174960.1"/>
    </source>
</evidence>
<organism evidence="1 2">
    <name type="scientific">Dendrolimus kikuchii</name>
    <dbReference type="NCBI Taxonomy" id="765133"/>
    <lineage>
        <taxon>Eukaryota</taxon>
        <taxon>Metazoa</taxon>
        <taxon>Ecdysozoa</taxon>
        <taxon>Arthropoda</taxon>
        <taxon>Hexapoda</taxon>
        <taxon>Insecta</taxon>
        <taxon>Pterygota</taxon>
        <taxon>Neoptera</taxon>
        <taxon>Endopterygota</taxon>
        <taxon>Lepidoptera</taxon>
        <taxon>Glossata</taxon>
        <taxon>Ditrysia</taxon>
        <taxon>Bombycoidea</taxon>
        <taxon>Lasiocampidae</taxon>
        <taxon>Dendrolimus</taxon>
    </lineage>
</organism>
<evidence type="ECO:0000313" key="2">
    <source>
        <dbReference type="Proteomes" id="UP000824533"/>
    </source>
</evidence>
<accession>A0ACC1CTL3</accession>
<name>A0ACC1CTL3_9NEOP</name>